<name>A0ABX7PWL8_9BACT</name>
<dbReference type="EMBL" id="CP065956">
    <property type="protein sequence ID" value="QSR87068.1"/>
    <property type="molecule type" value="Genomic_DNA"/>
</dbReference>
<evidence type="ECO:0000313" key="2">
    <source>
        <dbReference type="Proteomes" id="UP000663088"/>
    </source>
</evidence>
<accession>A0ABX7PWL8</accession>
<dbReference type="RefSeq" id="WP_206847519.1">
    <property type="nucleotide sequence ID" value="NZ_CP065956.1"/>
</dbReference>
<protein>
    <submittedName>
        <fullName evidence="1">Uncharacterized protein</fullName>
    </submittedName>
</protein>
<gene>
    <name evidence="1" type="ORF">EM20IM_01525</name>
</gene>
<evidence type="ECO:0000313" key="1">
    <source>
        <dbReference type="EMBL" id="QSR87068.1"/>
    </source>
</evidence>
<reference evidence="1 2" key="1">
    <citation type="submission" date="2020-12" db="EMBL/GenBank/DDBJ databases">
        <authorList>
            <person name="Awala S.I."/>
            <person name="Gwak J.-H."/>
            <person name="Kim S.-J."/>
            <person name="Rhee S.-K."/>
        </authorList>
    </citation>
    <scope>NUCLEOTIDE SEQUENCE [LARGE SCALE GENOMIC DNA]</scope>
    <source>
        <strain evidence="1 2">IT5</strain>
    </source>
</reference>
<keyword evidence="2" id="KW-1185">Reference proteome</keyword>
<dbReference type="Proteomes" id="UP000663088">
    <property type="component" value="Chromosome"/>
</dbReference>
<sequence>MLITAWAGTRLISCFPELDIAALTALTRDLFSTGSHCGIQGHVLAVDGSLNVCGHAQRRRVLCRYTQELRALQILNILQDMLGKRA</sequence>
<organism evidence="1 2">
    <name type="scientific">Candidatus Methylacidiphilum infernorum</name>
    <dbReference type="NCBI Taxonomy" id="511746"/>
    <lineage>
        <taxon>Bacteria</taxon>
        <taxon>Pseudomonadati</taxon>
        <taxon>Verrucomicrobiota</taxon>
        <taxon>Methylacidiphilae</taxon>
        <taxon>Methylacidiphilales</taxon>
        <taxon>Methylacidiphilaceae</taxon>
        <taxon>Methylacidiphilum (ex Ratnadevi et al. 2023)</taxon>
    </lineage>
</organism>
<proteinExistence type="predicted"/>